<evidence type="ECO:0000256" key="1">
    <source>
        <dbReference type="ARBA" id="ARBA00022741"/>
    </source>
</evidence>
<organism evidence="5 6">
    <name type="scientific">Pelagomonas calceolata</name>
    <dbReference type="NCBI Taxonomy" id="35677"/>
    <lineage>
        <taxon>Eukaryota</taxon>
        <taxon>Sar</taxon>
        <taxon>Stramenopiles</taxon>
        <taxon>Ochrophyta</taxon>
        <taxon>Pelagophyceae</taxon>
        <taxon>Pelagomonadales</taxon>
        <taxon>Pelagomonadaceae</taxon>
        <taxon>Pelagomonas</taxon>
    </lineage>
</organism>
<dbReference type="Proteomes" id="UP000789595">
    <property type="component" value="Unassembled WGS sequence"/>
</dbReference>
<feature type="region of interest" description="Disordered" evidence="3">
    <location>
        <begin position="520"/>
        <end position="560"/>
    </location>
</feature>
<accession>A0A8J2WSA8</accession>
<dbReference type="GO" id="GO:0004672">
    <property type="term" value="F:protein kinase activity"/>
    <property type="evidence" value="ECO:0007669"/>
    <property type="project" value="InterPro"/>
</dbReference>
<keyword evidence="2" id="KW-0067">ATP-binding</keyword>
<protein>
    <recommendedName>
        <fullName evidence="4">Protein kinase domain-containing protein</fullName>
    </recommendedName>
</protein>
<dbReference type="InterPro" id="IPR000719">
    <property type="entry name" value="Prot_kinase_dom"/>
</dbReference>
<evidence type="ECO:0000313" key="6">
    <source>
        <dbReference type="Proteomes" id="UP000789595"/>
    </source>
</evidence>
<dbReference type="SUPFAM" id="SSF56112">
    <property type="entry name" value="Protein kinase-like (PK-like)"/>
    <property type="match status" value="1"/>
</dbReference>
<evidence type="ECO:0000259" key="4">
    <source>
        <dbReference type="PROSITE" id="PS50011"/>
    </source>
</evidence>
<feature type="non-terminal residue" evidence="5">
    <location>
        <position position="1"/>
    </location>
</feature>
<feature type="domain" description="Protein kinase" evidence="4">
    <location>
        <begin position="84"/>
        <end position="420"/>
    </location>
</feature>
<evidence type="ECO:0000313" key="5">
    <source>
        <dbReference type="EMBL" id="CAH0365334.1"/>
    </source>
</evidence>
<keyword evidence="6" id="KW-1185">Reference proteome</keyword>
<dbReference type="EMBL" id="CAKKNE010000001">
    <property type="protein sequence ID" value="CAH0365334.1"/>
    <property type="molecule type" value="Genomic_DNA"/>
</dbReference>
<dbReference type="PROSITE" id="PS50011">
    <property type="entry name" value="PROTEIN_KINASE_DOM"/>
    <property type="match status" value="1"/>
</dbReference>
<name>A0A8J2WSA8_9STRA</name>
<feature type="compositionally biased region" description="Low complexity" evidence="3">
    <location>
        <begin position="545"/>
        <end position="560"/>
    </location>
</feature>
<proteinExistence type="predicted"/>
<dbReference type="InterPro" id="IPR050117">
    <property type="entry name" value="MAPK"/>
</dbReference>
<feature type="compositionally biased region" description="Polar residues" evidence="3">
    <location>
        <begin position="520"/>
        <end position="536"/>
    </location>
</feature>
<comment type="caution">
    <text evidence="5">The sequence shown here is derived from an EMBL/GenBank/DDBJ whole genome shotgun (WGS) entry which is preliminary data.</text>
</comment>
<keyword evidence="1" id="KW-0547">Nucleotide-binding</keyword>
<dbReference type="SMART" id="SM00220">
    <property type="entry name" value="S_TKc"/>
    <property type="match status" value="1"/>
</dbReference>
<dbReference type="GO" id="GO:0005524">
    <property type="term" value="F:ATP binding"/>
    <property type="evidence" value="ECO:0007669"/>
    <property type="project" value="UniProtKB-KW"/>
</dbReference>
<reference evidence="5" key="1">
    <citation type="submission" date="2021-11" db="EMBL/GenBank/DDBJ databases">
        <authorList>
            <consortium name="Genoscope - CEA"/>
            <person name="William W."/>
        </authorList>
    </citation>
    <scope>NUCLEOTIDE SEQUENCE</scope>
</reference>
<evidence type="ECO:0000256" key="3">
    <source>
        <dbReference type="SAM" id="MobiDB-lite"/>
    </source>
</evidence>
<dbReference type="AlphaFoldDB" id="A0A8J2WSA8"/>
<sequence length="560" mass="61883">ASNADDEPPARLAAQHRGAAKETTMALAQYRSRRDSERSCPWFHTEEQLEAIAEQAYDEETVSTTERAPKEDDPLVEPALLRRYEICARVGGTSRCIVYKAYERARRRFVALKLLRGCFRDRTSSQRCYREVAYLHALQGHPCVGRLRRVYVGESGLHAAIALDYFGTDLRHAILADRLSPEHRTCVARQLFAALAFVHDAKIAHRDVRPSNIVLDEKCHAQLIDFASAKFLGSDDSTSAALDGLRSTTDDIGARCYQPPEQLLGSPRRGGRAGDVWACGCILVEMETSIPLFAGKNTLDVLTRQCWVLGAPSPQDLRELHCSTDADRVVAHAASRAALLDRAPSILELIDDAFSLRQSLQKTETKKESDVDASVLKKDARRLELREETRRGDVSDLALACVSGLDPRLGAHDALRHPLFAAFTERLPAFEDSKDGLFSLLERHCGDGLDSGCARLPCSEYRARIQSYVRIDEVTIQKCRPPHLRTQIRILTDDDDTSYASSSHRSGTAVSWADLSAVSQASPGSDGTYSYYTPESKSPVRALPASPTSPSTDSDVSARE</sequence>
<gene>
    <name evidence="5" type="ORF">PECAL_1P17690</name>
</gene>
<dbReference type="Gene3D" id="3.30.200.20">
    <property type="entry name" value="Phosphorylase Kinase, domain 1"/>
    <property type="match status" value="1"/>
</dbReference>
<dbReference type="InterPro" id="IPR011009">
    <property type="entry name" value="Kinase-like_dom_sf"/>
</dbReference>
<dbReference type="Pfam" id="PF00069">
    <property type="entry name" value="Pkinase"/>
    <property type="match status" value="1"/>
</dbReference>
<dbReference type="Gene3D" id="1.10.510.10">
    <property type="entry name" value="Transferase(Phosphotransferase) domain 1"/>
    <property type="match status" value="1"/>
</dbReference>
<evidence type="ECO:0000256" key="2">
    <source>
        <dbReference type="ARBA" id="ARBA00022840"/>
    </source>
</evidence>
<feature type="region of interest" description="Disordered" evidence="3">
    <location>
        <begin position="1"/>
        <end position="39"/>
    </location>
</feature>
<dbReference type="PANTHER" id="PTHR24055">
    <property type="entry name" value="MITOGEN-ACTIVATED PROTEIN KINASE"/>
    <property type="match status" value="1"/>
</dbReference>
<dbReference type="OrthoDB" id="4062651at2759"/>